<dbReference type="AlphaFoldDB" id="A0A183ALH0"/>
<feature type="chain" id="PRO_5043138096" evidence="1">
    <location>
        <begin position="22"/>
        <end position="132"/>
    </location>
</feature>
<reference evidence="2 3" key="2">
    <citation type="submission" date="2018-11" db="EMBL/GenBank/DDBJ databases">
        <authorList>
            <consortium name="Pathogen Informatics"/>
        </authorList>
    </citation>
    <scope>NUCLEOTIDE SEQUENCE [LARGE SCALE GENOMIC DNA]</scope>
    <source>
        <strain evidence="2 3">Egypt</strain>
    </source>
</reference>
<sequence length="132" mass="14104">MQAAYMRLIVLSALFCLPAHSLTNLLDDIPLDGLKSCGLLTSEILSDCVFKTLKQQKCDTGNTMAKYTTTIGRLTNNDLTALTNLCDECAGCKQSKKTCILSKISLGSLQKCPQIGGVVQKGSGLLGKLFGK</sequence>
<dbReference type="OrthoDB" id="6259151at2759"/>
<keyword evidence="1" id="KW-0732">Signal</keyword>
<name>A0A183ALH0_9TREM</name>
<dbReference type="WBParaSite" id="ECPE_0000782401-mRNA-1">
    <property type="protein sequence ID" value="ECPE_0000782401-mRNA-1"/>
    <property type="gene ID" value="ECPE_0000782401"/>
</dbReference>
<protein>
    <submittedName>
        <fullName evidence="4">Secreted protein</fullName>
    </submittedName>
</protein>
<accession>A0A183ALH0</accession>
<evidence type="ECO:0000256" key="1">
    <source>
        <dbReference type="SAM" id="SignalP"/>
    </source>
</evidence>
<dbReference type="Proteomes" id="UP000272942">
    <property type="component" value="Unassembled WGS sequence"/>
</dbReference>
<proteinExistence type="predicted"/>
<feature type="signal peptide" evidence="1">
    <location>
        <begin position="1"/>
        <end position="21"/>
    </location>
</feature>
<evidence type="ECO:0000313" key="4">
    <source>
        <dbReference type="WBParaSite" id="ECPE_0000782401-mRNA-1"/>
    </source>
</evidence>
<keyword evidence="3" id="KW-1185">Reference proteome</keyword>
<evidence type="ECO:0000313" key="2">
    <source>
        <dbReference type="EMBL" id="VDP82073.1"/>
    </source>
</evidence>
<dbReference type="EMBL" id="UZAN01045100">
    <property type="protein sequence ID" value="VDP82073.1"/>
    <property type="molecule type" value="Genomic_DNA"/>
</dbReference>
<reference evidence="4" key="1">
    <citation type="submission" date="2016-06" db="UniProtKB">
        <authorList>
            <consortium name="WormBaseParasite"/>
        </authorList>
    </citation>
    <scope>IDENTIFICATION</scope>
</reference>
<evidence type="ECO:0000313" key="3">
    <source>
        <dbReference type="Proteomes" id="UP000272942"/>
    </source>
</evidence>
<organism evidence="4">
    <name type="scientific">Echinostoma caproni</name>
    <dbReference type="NCBI Taxonomy" id="27848"/>
    <lineage>
        <taxon>Eukaryota</taxon>
        <taxon>Metazoa</taxon>
        <taxon>Spiralia</taxon>
        <taxon>Lophotrochozoa</taxon>
        <taxon>Platyhelminthes</taxon>
        <taxon>Trematoda</taxon>
        <taxon>Digenea</taxon>
        <taxon>Plagiorchiida</taxon>
        <taxon>Echinostomata</taxon>
        <taxon>Echinostomatoidea</taxon>
        <taxon>Echinostomatidae</taxon>
        <taxon>Echinostoma</taxon>
    </lineage>
</organism>
<gene>
    <name evidence="2" type="ORF">ECPE_LOCUS7805</name>
</gene>